<keyword evidence="4" id="KW-0472">Membrane</keyword>
<protein>
    <submittedName>
        <fullName evidence="5">Uncharacterized protein</fullName>
    </submittedName>
</protein>
<comment type="subcellular location">
    <subcellularLocation>
        <location evidence="1">Membrane</location>
        <topology evidence="1">Multi-pass membrane protein</topology>
    </subcellularLocation>
</comment>
<proteinExistence type="predicted"/>
<dbReference type="Proteomes" id="UP000663193">
    <property type="component" value="Chromosome 13"/>
</dbReference>
<sequence>MAILDVPNWVRILLLITSAISFIPQLLRTISRKNSTGISSFYVLFNLISTTEQFALTFFFIVNYPKDSDFFVHNPKNAGDWINFAQMSVIVVLWLTYFVVCLYLPSDHRDCSVKVAIGTYITFLLVSVIPVFSDAAFASRGPDRRMEMDIFFGVHSQFLSWIITSFNVVAVYFQLKETRLRPQERALSGLGLAVQAVIFTVVAFSWVGRIKFPYPDGEIPWTFLSTWYQLVGWATVNNGIFALGQAILLWIIAGHRLDEQVYGETEPLLRA</sequence>
<dbReference type="GO" id="GO:0016020">
    <property type="term" value="C:membrane"/>
    <property type="evidence" value="ECO:0007669"/>
    <property type="project" value="UniProtKB-SubCell"/>
</dbReference>
<keyword evidence="6" id="KW-1185">Reference proteome</keyword>
<organism evidence="5 6">
    <name type="scientific">Phaeosphaeria nodorum (strain SN15 / ATCC MYA-4574 / FGSC 10173)</name>
    <name type="common">Glume blotch fungus</name>
    <name type="synonym">Parastagonospora nodorum</name>
    <dbReference type="NCBI Taxonomy" id="321614"/>
    <lineage>
        <taxon>Eukaryota</taxon>
        <taxon>Fungi</taxon>
        <taxon>Dikarya</taxon>
        <taxon>Ascomycota</taxon>
        <taxon>Pezizomycotina</taxon>
        <taxon>Dothideomycetes</taxon>
        <taxon>Pleosporomycetidae</taxon>
        <taxon>Pleosporales</taxon>
        <taxon>Pleosporineae</taxon>
        <taxon>Phaeosphaeriaceae</taxon>
        <taxon>Parastagonospora</taxon>
    </lineage>
</organism>
<evidence type="ECO:0000256" key="3">
    <source>
        <dbReference type="ARBA" id="ARBA00022989"/>
    </source>
</evidence>
<keyword evidence="3" id="KW-1133">Transmembrane helix</keyword>
<evidence type="ECO:0000256" key="1">
    <source>
        <dbReference type="ARBA" id="ARBA00004141"/>
    </source>
</evidence>
<dbReference type="EMBL" id="CP069035">
    <property type="protein sequence ID" value="QRD02225.1"/>
    <property type="molecule type" value="Genomic_DNA"/>
</dbReference>
<keyword evidence="2" id="KW-0812">Transmembrane</keyword>
<dbReference type="Pfam" id="PF04193">
    <property type="entry name" value="PQ-loop"/>
    <property type="match status" value="1"/>
</dbReference>
<gene>
    <name evidence="5" type="ORF">JI435_051960</name>
</gene>
<name>A0A7U2I567_PHANO</name>
<dbReference type="SMART" id="SM00679">
    <property type="entry name" value="CTNS"/>
    <property type="match status" value="1"/>
</dbReference>
<dbReference type="OMA" id="GWATVNN"/>
<evidence type="ECO:0000256" key="2">
    <source>
        <dbReference type="ARBA" id="ARBA00022692"/>
    </source>
</evidence>
<dbReference type="AlphaFoldDB" id="A0A7U2I567"/>
<evidence type="ECO:0000313" key="5">
    <source>
        <dbReference type="EMBL" id="QRD02225.1"/>
    </source>
</evidence>
<evidence type="ECO:0000256" key="4">
    <source>
        <dbReference type="ARBA" id="ARBA00023136"/>
    </source>
</evidence>
<dbReference type="VEuPathDB" id="FungiDB:JI435_051960"/>
<accession>A0A7U2I567</accession>
<dbReference type="OrthoDB" id="5139341at2759"/>
<reference evidence="6" key="1">
    <citation type="journal article" date="2021" name="BMC Genomics">
        <title>Chromosome-level genome assembly and manually-curated proteome of model necrotroph Parastagonospora nodorum Sn15 reveals a genome-wide trove of candidate effector homologs, and redundancy of virulence-related functions within an accessory chromosome.</title>
        <authorList>
            <person name="Bertazzoni S."/>
            <person name="Jones D.A.B."/>
            <person name="Phan H.T."/>
            <person name="Tan K.-C."/>
            <person name="Hane J.K."/>
        </authorList>
    </citation>
    <scope>NUCLEOTIDE SEQUENCE [LARGE SCALE GENOMIC DNA]</scope>
    <source>
        <strain evidence="6">SN15 / ATCC MYA-4574 / FGSC 10173)</strain>
    </source>
</reference>
<dbReference type="InterPro" id="IPR006603">
    <property type="entry name" value="PQ-loop_rpt"/>
</dbReference>
<evidence type="ECO:0000313" key="6">
    <source>
        <dbReference type="Proteomes" id="UP000663193"/>
    </source>
</evidence>